<proteinExistence type="predicted"/>
<sequence length="77" mass="8804">MASLVLTNSSPLRAKSFEKLPDQVMYPYAEPYDLQKHVCELSVSTKEATGLLYMHVGPYDRTVNMESLDEERFVMVC</sequence>
<gene>
    <name evidence="1" type="ORF">TCEB3V08_LOCUS12417</name>
</gene>
<protein>
    <submittedName>
        <fullName evidence="1">Uncharacterized protein</fullName>
    </submittedName>
</protein>
<accession>A0A7R9DIM2</accession>
<evidence type="ECO:0000313" key="1">
    <source>
        <dbReference type="EMBL" id="CAD7415394.1"/>
    </source>
</evidence>
<organism evidence="1">
    <name type="scientific">Timema cristinae</name>
    <name type="common">Walking stick</name>
    <dbReference type="NCBI Taxonomy" id="61476"/>
    <lineage>
        <taxon>Eukaryota</taxon>
        <taxon>Metazoa</taxon>
        <taxon>Ecdysozoa</taxon>
        <taxon>Arthropoda</taxon>
        <taxon>Hexapoda</taxon>
        <taxon>Insecta</taxon>
        <taxon>Pterygota</taxon>
        <taxon>Neoptera</taxon>
        <taxon>Polyneoptera</taxon>
        <taxon>Phasmatodea</taxon>
        <taxon>Timematodea</taxon>
        <taxon>Timematoidea</taxon>
        <taxon>Timematidae</taxon>
        <taxon>Timema</taxon>
    </lineage>
</organism>
<dbReference type="EMBL" id="OC325916">
    <property type="protein sequence ID" value="CAD7415394.1"/>
    <property type="molecule type" value="Genomic_DNA"/>
</dbReference>
<reference evidence="1" key="1">
    <citation type="submission" date="2020-11" db="EMBL/GenBank/DDBJ databases">
        <authorList>
            <person name="Tran Van P."/>
        </authorList>
    </citation>
    <scope>NUCLEOTIDE SEQUENCE</scope>
</reference>
<dbReference type="AlphaFoldDB" id="A0A7R9DIM2"/>
<name>A0A7R9DIM2_TIMCR</name>